<keyword evidence="2" id="KW-0184">Conjugation</keyword>
<evidence type="ECO:0000256" key="3">
    <source>
        <dbReference type="SAM" id="MobiDB-lite"/>
    </source>
</evidence>
<proteinExistence type="inferred from homology"/>
<dbReference type="Proteomes" id="UP001606301">
    <property type="component" value="Unassembled WGS sequence"/>
</dbReference>
<gene>
    <name evidence="5" type="ORF">ACG0Z3_11730</name>
</gene>
<accession>A0ABW7FJ61</accession>
<comment type="caution">
    <text evidence="5">The sequence shown here is derived from an EMBL/GenBank/DDBJ whole genome shotgun (WGS) entry which is preliminary data.</text>
</comment>
<evidence type="ECO:0000256" key="2">
    <source>
        <dbReference type="ARBA" id="ARBA00022971"/>
    </source>
</evidence>
<sequence length="332" mass="36615">MAIFHLSARPPIARASGRSATAAAAYRAGALITDQRTGQVFDYRRRKGVLDARIHLPGGRLVRDREKFWSDLELHHRRRDAVLAREVVLALPNELDADERAALAFGFSQDIATEFGVGVDCALHAPSRDGDDRNFHAHLLLTACIVDADGGLGKKAERLDPIACRRSGAADSVSWLRPRWQDAVNTALARKGSNARVDHRSFKVRGIQRLPTVHVGLNGAAARGRASLNARLRRRNARVEALDEQASKLVRLKARLAAMGEPRPSPQKVAHVINVVDDRASDLQPWRRRKAAQLVSQQDHTEEVSDHDSPSRGAAVKITNQGPRKVRRRPGP</sequence>
<evidence type="ECO:0000313" key="6">
    <source>
        <dbReference type="Proteomes" id="UP001606301"/>
    </source>
</evidence>
<dbReference type="EMBL" id="JBIGHW010000005">
    <property type="protein sequence ID" value="MFG6441350.1"/>
    <property type="molecule type" value="Genomic_DNA"/>
</dbReference>
<comment type="similarity">
    <text evidence="1">Belongs to the MobA/MobL family.</text>
</comment>
<feature type="region of interest" description="Disordered" evidence="3">
    <location>
        <begin position="289"/>
        <end position="332"/>
    </location>
</feature>
<evidence type="ECO:0000259" key="4">
    <source>
        <dbReference type="Pfam" id="PF03389"/>
    </source>
</evidence>
<dbReference type="Gene3D" id="3.30.930.30">
    <property type="match status" value="1"/>
</dbReference>
<reference evidence="5 6" key="1">
    <citation type="submission" date="2024-08" db="EMBL/GenBank/DDBJ databases">
        <authorList>
            <person name="Lu H."/>
        </authorList>
    </citation>
    <scope>NUCLEOTIDE SEQUENCE [LARGE SCALE GENOMIC DNA]</scope>
    <source>
        <strain evidence="5 6">LKC17W</strain>
    </source>
</reference>
<dbReference type="InterPro" id="IPR005053">
    <property type="entry name" value="MobA_MobL"/>
</dbReference>
<feature type="domain" description="MobA/MobL protein" evidence="4">
    <location>
        <begin position="18"/>
        <end position="221"/>
    </location>
</feature>
<protein>
    <submittedName>
        <fullName evidence="5">MobA/MobL family protein</fullName>
    </submittedName>
</protein>
<keyword evidence="6" id="KW-1185">Reference proteome</keyword>
<name>A0ABW7FJ61_9BURK</name>
<evidence type="ECO:0000256" key="1">
    <source>
        <dbReference type="ARBA" id="ARBA00010873"/>
    </source>
</evidence>
<feature type="compositionally biased region" description="Basic and acidic residues" evidence="3">
    <location>
        <begin position="299"/>
        <end position="310"/>
    </location>
</feature>
<organism evidence="5 6">
    <name type="scientific">Pelomonas margarita</name>
    <dbReference type="NCBI Taxonomy" id="3299031"/>
    <lineage>
        <taxon>Bacteria</taxon>
        <taxon>Pseudomonadati</taxon>
        <taxon>Pseudomonadota</taxon>
        <taxon>Betaproteobacteria</taxon>
        <taxon>Burkholderiales</taxon>
        <taxon>Sphaerotilaceae</taxon>
        <taxon>Roseateles</taxon>
    </lineage>
</organism>
<dbReference type="RefSeq" id="WP_394397669.1">
    <property type="nucleotide sequence ID" value="NZ_JBIGHW010000005.1"/>
</dbReference>
<dbReference type="Pfam" id="PF03389">
    <property type="entry name" value="MobA_MobL"/>
    <property type="match status" value="1"/>
</dbReference>
<evidence type="ECO:0000313" key="5">
    <source>
        <dbReference type="EMBL" id="MFG6441350.1"/>
    </source>
</evidence>